<protein>
    <submittedName>
        <fullName evidence="1">Uncharacterized protein</fullName>
    </submittedName>
</protein>
<dbReference type="EMBL" id="JAAGNX010000001">
    <property type="protein sequence ID" value="NDV61412.1"/>
    <property type="molecule type" value="Genomic_DNA"/>
</dbReference>
<evidence type="ECO:0000313" key="2">
    <source>
        <dbReference type="Proteomes" id="UP000478417"/>
    </source>
</evidence>
<reference evidence="1 2" key="1">
    <citation type="submission" date="2020-02" db="EMBL/GenBank/DDBJ databases">
        <title>Albibacoteraceae fam. nov., the first described family within the subdivision 4 Verrucomicrobia.</title>
        <authorList>
            <person name="Xi F."/>
        </authorList>
    </citation>
    <scope>NUCLEOTIDE SEQUENCE [LARGE SCALE GENOMIC DNA]</scope>
    <source>
        <strain evidence="1 2">CK1056</strain>
    </source>
</reference>
<accession>A0A6B2LZ21</accession>
<gene>
    <name evidence="1" type="ORF">G0Q06_03005</name>
</gene>
<sequence length="102" mass="11566">MEFFTTDLNGLTLINPEREDRRHILESVLQDPDADYPEVYLTTDVGIVIGYRTGGVLFQEEDGEITRLIADCSLDAAEKVWTALATGREEALDELPWTYLED</sequence>
<evidence type="ECO:0000313" key="1">
    <source>
        <dbReference type="EMBL" id="NDV61412.1"/>
    </source>
</evidence>
<keyword evidence="2" id="KW-1185">Reference proteome</keyword>
<name>A0A6B2LZ21_9BACT</name>
<proteinExistence type="predicted"/>
<dbReference type="AlphaFoldDB" id="A0A6B2LZ21"/>
<comment type="caution">
    <text evidence="1">The sequence shown here is derived from an EMBL/GenBank/DDBJ whole genome shotgun (WGS) entry which is preliminary data.</text>
</comment>
<dbReference type="Proteomes" id="UP000478417">
    <property type="component" value="Unassembled WGS sequence"/>
</dbReference>
<organism evidence="1 2">
    <name type="scientific">Oceanipulchritudo coccoides</name>
    <dbReference type="NCBI Taxonomy" id="2706888"/>
    <lineage>
        <taxon>Bacteria</taxon>
        <taxon>Pseudomonadati</taxon>
        <taxon>Verrucomicrobiota</taxon>
        <taxon>Opitutia</taxon>
        <taxon>Puniceicoccales</taxon>
        <taxon>Oceanipulchritudinaceae</taxon>
        <taxon>Oceanipulchritudo</taxon>
    </lineage>
</organism>
<dbReference type="RefSeq" id="WP_163962322.1">
    <property type="nucleotide sequence ID" value="NZ_JAAGNX010000001.1"/>
</dbReference>